<keyword evidence="3" id="KW-1185">Reference proteome</keyword>
<dbReference type="Proteomes" id="UP000823388">
    <property type="component" value="Chromosome 5K"/>
</dbReference>
<evidence type="ECO:0000256" key="1">
    <source>
        <dbReference type="SAM" id="MobiDB-lite"/>
    </source>
</evidence>
<protein>
    <submittedName>
        <fullName evidence="2">Uncharacterized protein</fullName>
    </submittedName>
</protein>
<accession>A0A8T0SH43</accession>
<evidence type="ECO:0000313" key="3">
    <source>
        <dbReference type="Proteomes" id="UP000823388"/>
    </source>
</evidence>
<feature type="region of interest" description="Disordered" evidence="1">
    <location>
        <begin position="17"/>
        <end position="47"/>
    </location>
</feature>
<feature type="compositionally biased region" description="Basic and acidic residues" evidence="1">
    <location>
        <begin position="136"/>
        <end position="151"/>
    </location>
</feature>
<feature type="region of interest" description="Disordered" evidence="1">
    <location>
        <begin position="136"/>
        <end position="182"/>
    </location>
</feature>
<evidence type="ECO:0000313" key="2">
    <source>
        <dbReference type="EMBL" id="KAG2598712.1"/>
    </source>
</evidence>
<sequence length="182" mass="19744">MCKDGLEAEPAKNFRWGRPAVGRRRGAADGHGRRVSGGRQGAADRHGRRFPAASWGSCPTVRLHCLCPTAAALSLPGRLLCPVASSVPTRPPLRHPSLFPVGLPPTQAPHPRSPPSWALHPRALLRLAALAVKKREGQRRTWWPRRKEISEARAAARSGSKPSERRSQMCEGEGWSPGGGSR</sequence>
<gene>
    <name evidence="2" type="ORF">PVAP13_5KG401407</name>
</gene>
<dbReference type="EMBL" id="CM029045">
    <property type="protein sequence ID" value="KAG2598712.1"/>
    <property type="molecule type" value="Genomic_DNA"/>
</dbReference>
<reference evidence="2" key="1">
    <citation type="submission" date="2020-05" db="EMBL/GenBank/DDBJ databases">
        <title>WGS assembly of Panicum virgatum.</title>
        <authorList>
            <person name="Lovell J.T."/>
            <person name="Jenkins J."/>
            <person name="Shu S."/>
            <person name="Juenger T.E."/>
            <person name="Schmutz J."/>
        </authorList>
    </citation>
    <scope>NUCLEOTIDE SEQUENCE</scope>
    <source>
        <strain evidence="2">AP13</strain>
    </source>
</reference>
<name>A0A8T0SH43_PANVG</name>
<organism evidence="2 3">
    <name type="scientific">Panicum virgatum</name>
    <name type="common">Blackwell switchgrass</name>
    <dbReference type="NCBI Taxonomy" id="38727"/>
    <lineage>
        <taxon>Eukaryota</taxon>
        <taxon>Viridiplantae</taxon>
        <taxon>Streptophyta</taxon>
        <taxon>Embryophyta</taxon>
        <taxon>Tracheophyta</taxon>
        <taxon>Spermatophyta</taxon>
        <taxon>Magnoliopsida</taxon>
        <taxon>Liliopsida</taxon>
        <taxon>Poales</taxon>
        <taxon>Poaceae</taxon>
        <taxon>PACMAD clade</taxon>
        <taxon>Panicoideae</taxon>
        <taxon>Panicodae</taxon>
        <taxon>Paniceae</taxon>
        <taxon>Panicinae</taxon>
        <taxon>Panicum</taxon>
        <taxon>Panicum sect. Hiantes</taxon>
    </lineage>
</organism>
<proteinExistence type="predicted"/>
<comment type="caution">
    <text evidence="2">The sequence shown here is derived from an EMBL/GenBank/DDBJ whole genome shotgun (WGS) entry which is preliminary data.</text>
</comment>
<dbReference type="AlphaFoldDB" id="A0A8T0SH43"/>